<dbReference type="EMBL" id="LAZR01002538">
    <property type="protein sequence ID" value="KKN28738.1"/>
    <property type="molecule type" value="Genomic_DNA"/>
</dbReference>
<dbReference type="SUPFAM" id="SSF103481">
    <property type="entry name" value="Multidrug resistance efflux transporter EmrE"/>
    <property type="match status" value="2"/>
</dbReference>
<evidence type="ECO:0000313" key="3">
    <source>
        <dbReference type="EMBL" id="KKN28738.1"/>
    </source>
</evidence>
<feature type="transmembrane region" description="Helical" evidence="1">
    <location>
        <begin position="250"/>
        <end position="267"/>
    </location>
</feature>
<evidence type="ECO:0000256" key="1">
    <source>
        <dbReference type="SAM" id="Phobius"/>
    </source>
</evidence>
<evidence type="ECO:0000259" key="2">
    <source>
        <dbReference type="Pfam" id="PF00892"/>
    </source>
</evidence>
<dbReference type="AlphaFoldDB" id="A0A0F9SH86"/>
<feature type="domain" description="EamA" evidence="2">
    <location>
        <begin position="129"/>
        <end position="267"/>
    </location>
</feature>
<feature type="transmembrane region" description="Helical" evidence="1">
    <location>
        <begin position="127"/>
        <end position="148"/>
    </location>
</feature>
<feature type="transmembrane region" description="Helical" evidence="1">
    <location>
        <begin position="101"/>
        <end position="121"/>
    </location>
</feature>
<reference evidence="3" key="1">
    <citation type="journal article" date="2015" name="Nature">
        <title>Complex archaea that bridge the gap between prokaryotes and eukaryotes.</title>
        <authorList>
            <person name="Spang A."/>
            <person name="Saw J.H."/>
            <person name="Jorgensen S.L."/>
            <person name="Zaremba-Niedzwiedzka K."/>
            <person name="Martijn J."/>
            <person name="Lind A.E."/>
            <person name="van Eijk R."/>
            <person name="Schleper C."/>
            <person name="Guy L."/>
            <person name="Ettema T.J."/>
        </authorList>
    </citation>
    <scope>NUCLEOTIDE SEQUENCE</scope>
</reference>
<keyword evidence="1" id="KW-0812">Transmembrane</keyword>
<feature type="transmembrane region" description="Helical" evidence="1">
    <location>
        <begin position="196"/>
        <end position="214"/>
    </location>
</feature>
<feature type="domain" description="EamA" evidence="2">
    <location>
        <begin position="9"/>
        <end position="116"/>
    </location>
</feature>
<dbReference type="InterPro" id="IPR037185">
    <property type="entry name" value="EmrE-like"/>
</dbReference>
<organism evidence="3">
    <name type="scientific">marine sediment metagenome</name>
    <dbReference type="NCBI Taxonomy" id="412755"/>
    <lineage>
        <taxon>unclassified sequences</taxon>
        <taxon>metagenomes</taxon>
        <taxon>ecological metagenomes</taxon>
    </lineage>
</organism>
<keyword evidence="1" id="KW-0472">Membrane</keyword>
<dbReference type="Pfam" id="PF00892">
    <property type="entry name" value="EamA"/>
    <property type="match status" value="2"/>
</dbReference>
<feature type="transmembrane region" description="Helical" evidence="1">
    <location>
        <begin position="73"/>
        <end position="94"/>
    </location>
</feature>
<protein>
    <recommendedName>
        <fullName evidence="2">EamA domain-containing protein</fullName>
    </recommendedName>
</protein>
<name>A0A0F9SH86_9ZZZZ</name>
<sequence>MANLIELFIFFPLFMVERKKFNDSLTMGLENLEVINSQLHGWKNNKKILLVIGVIFTVVPAFNFLGLELAGAINGSLVLKTRILFTLLFGFIILKEKVTKLQMLFSFVLFFGLTIAITQGSFNLLEFNFGIIILLINVIISPIGHSFAKSLLDRSEITSFQIIVIRNLISFIILFSTYFLFFPLENIKLFLDPINYFWFILMGFNYGFGLLFWYKTISYLEIGKAMIIMSFTTIVTTILASAFLGEYFTYFHIIGMIIMIFSTIIIIKQKKE</sequence>
<feature type="transmembrane region" description="Helical" evidence="1">
    <location>
        <begin position="226"/>
        <end position="244"/>
    </location>
</feature>
<feature type="transmembrane region" description="Helical" evidence="1">
    <location>
        <begin position="160"/>
        <end position="184"/>
    </location>
</feature>
<dbReference type="PANTHER" id="PTHR22911:SF137">
    <property type="entry name" value="SOLUTE CARRIER FAMILY 35 MEMBER G2-RELATED"/>
    <property type="match status" value="1"/>
</dbReference>
<feature type="transmembrane region" description="Helical" evidence="1">
    <location>
        <begin position="48"/>
        <end position="67"/>
    </location>
</feature>
<comment type="caution">
    <text evidence="3">The sequence shown here is derived from an EMBL/GenBank/DDBJ whole genome shotgun (WGS) entry which is preliminary data.</text>
</comment>
<accession>A0A0F9SH86</accession>
<dbReference type="InterPro" id="IPR000620">
    <property type="entry name" value="EamA_dom"/>
</dbReference>
<dbReference type="GO" id="GO:0016020">
    <property type="term" value="C:membrane"/>
    <property type="evidence" value="ECO:0007669"/>
    <property type="project" value="InterPro"/>
</dbReference>
<proteinExistence type="predicted"/>
<keyword evidence="1" id="KW-1133">Transmembrane helix</keyword>
<dbReference type="PANTHER" id="PTHR22911">
    <property type="entry name" value="ACYL-MALONYL CONDENSING ENZYME-RELATED"/>
    <property type="match status" value="1"/>
</dbReference>
<gene>
    <name evidence="3" type="ORF">LCGC14_0851300</name>
</gene>